<dbReference type="SUPFAM" id="SSF52540">
    <property type="entry name" value="P-loop containing nucleoside triphosphate hydrolases"/>
    <property type="match status" value="1"/>
</dbReference>
<feature type="domain" description="ATPase of the ABC class N-terminal" evidence="2">
    <location>
        <begin position="4"/>
        <end position="162"/>
    </location>
</feature>
<feature type="domain" description="ATPase of the ABC class C-terminal" evidence="1">
    <location>
        <begin position="168"/>
        <end position="439"/>
    </location>
</feature>
<evidence type="ECO:0000259" key="3">
    <source>
        <dbReference type="Pfam" id="PF21117"/>
    </source>
</evidence>
<reference evidence="5" key="1">
    <citation type="journal article" date="2019" name="Int. J. Syst. Evol. Microbiol.">
        <title>The Global Catalogue of Microorganisms (GCM) 10K type strain sequencing project: providing services to taxonomists for standard genome sequencing and annotation.</title>
        <authorList>
            <consortium name="The Broad Institute Genomics Platform"/>
            <consortium name="The Broad Institute Genome Sequencing Center for Infectious Disease"/>
            <person name="Wu L."/>
            <person name="Ma J."/>
        </authorList>
    </citation>
    <scope>NUCLEOTIDE SEQUENCE [LARGE SCALE GENOMIC DNA]</scope>
    <source>
        <strain evidence="5">JCM 12165</strain>
    </source>
</reference>
<dbReference type="InterPro" id="IPR046833">
    <property type="entry name" value="ABC_N"/>
</dbReference>
<feature type="domain" description="MRB1590-like C-terminal" evidence="3">
    <location>
        <begin position="465"/>
        <end position="560"/>
    </location>
</feature>
<dbReference type="PANTHER" id="PTHR38149:SF1">
    <property type="entry name" value="ATPASE"/>
    <property type="match status" value="1"/>
</dbReference>
<dbReference type="EMBL" id="JBHSGK010000003">
    <property type="protein sequence ID" value="MFC4735819.1"/>
    <property type="molecule type" value="Genomic_DNA"/>
</dbReference>
<dbReference type="Pfam" id="PF09818">
    <property type="entry name" value="ABC_ATPase"/>
    <property type="match status" value="1"/>
</dbReference>
<dbReference type="RefSeq" id="WP_377908457.1">
    <property type="nucleotide sequence ID" value="NZ_JBHSGK010000003.1"/>
</dbReference>
<dbReference type="InterPro" id="IPR049069">
    <property type="entry name" value="MRB1590-like_C"/>
</dbReference>
<evidence type="ECO:0000313" key="4">
    <source>
        <dbReference type="EMBL" id="MFC4735819.1"/>
    </source>
</evidence>
<keyword evidence="5" id="KW-1185">Reference proteome</keyword>
<sequence>MKHMNELKKKLEHLDRQSYAKLKQIAGSYETADGIELAVDYVQGDPFAAPSRVRIKVPLKMTALQEEDFSTLSRTISLKHLFSKACSDAAKNQKSVSGTGKSGMIMIDAPGPEVIDRTSVSFQPDAVEFRLSTGLPASGRKILGIKAAELLTEQLPETARNAISSVTREKIQDAIHLQDDQDEGRRHLAALGGCAFIADDSILPRASGISAKPMKHAVPFISPASQAIELDLPHRGKVRGMLIKKGVTLIAGGGYHGKSTLLQALERGVYNHEAEDGRELVWTDETAVKIRAEDRRSVWNVDISAFINTLPGNKETTNFSTEDASGSTSQAANIAEAMQASSRLFLIDEDTSATNFMIRDSRMQQLVSPDKEPITPFVDRIRPLYEENGISSILVLGGSGDYFEPADHVIVMDEYVPFDRTNEAKAIAASFPADRFHPEGRGFPVNTSRPFPANAMKKRWHPKKKIQAKGKNTLLFGKGTVDLHNVEQLVSPSQTEALAQMMIWCVQNCRSGESLSAVIDRLYKTMEQEGLESISPFYPKHPGNTALPRKHELYAAFNRIPLYG</sequence>
<protein>
    <submittedName>
        <fullName evidence="4">ABC-ATPase domain-containing protein</fullName>
    </submittedName>
</protein>
<evidence type="ECO:0000259" key="2">
    <source>
        <dbReference type="Pfam" id="PF20446"/>
    </source>
</evidence>
<evidence type="ECO:0000313" key="5">
    <source>
        <dbReference type="Proteomes" id="UP001595896"/>
    </source>
</evidence>
<proteinExistence type="predicted"/>
<comment type="caution">
    <text evidence="4">The sequence shown here is derived from an EMBL/GenBank/DDBJ whole genome shotgun (WGS) entry which is preliminary data.</text>
</comment>
<organism evidence="4 5">
    <name type="scientific">Bacillus daqingensis</name>
    <dbReference type="NCBI Taxonomy" id="872396"/>
    <lineage>
        <taxon>Bacteria</taxon>
        <taxon>Bacillati</taxon>
        <taxon>Bacillota</taxon>
        <taxon>Bacilli</taxon>
        <taxon>Bacillales</taxon>
        <taxon>Bacillaceae</taxon>
        <taxon>Bacillus</taxon>
    </lineage>
</organism>
<dbReference type="Proteomes" id="UP001595896">
    <property type="component" value="Unassembled WGS sequence"/>
</dbReference>
<evidence type="ECO:0000259" key="1">
    <source>
        <dbReference type="Pfam" id="PF09818"/>
    </source>
</evidence>
<gene>
    <name evidence="4" type="ORF">ACFO4L_04390</name>
</gene>
<dbReference type="InterPro" id="IPR027417">
    <property type="entry name" value="P-loop_NTPase"/>
</dbReference>
<dbReference type="Pfam" id="PF20446">
    <property type="entry name" value="ABC_N"/>
    <property type="match status" value="1"/>
</dbReference>
<name>A0ABV9NV84_9BACI</name>
<dbReference type="PANTHER" id="PTHR38149">
    <property type="entry name" value="ATPASE"/>
    <property type="match status" value="1"/>
</dbReference>
<dbReference type="InterPro" id="IPR019195">
    <property type="entry name" value="ABC_ATPase_put"/>
</dbReference>
<accession>A0ABV9NV84</accession>
<dbReference type="Pfam" id="PF21117">
    <property type="entry name" value="MRB1590_C"/>
    <property type="match status" value="1"/>
</dbReference>
<dbReference type="InterPro" id="IPR046834">
    <property type="entry name" value="ABC_ATPase_C"/>
</dbReference>